<accession>A0A8H3M501</accession>
<evidence type="ECO:0000313" key="1">
    <source>
        <dbReference type="EMBL" id="GET00779.1"/>
    </source>
</evidence>
<proteinExistence type="predicted"/>
<comment type="caution">
    <text evidence="1">The sequence shown here is derived from an EMBL/GenBank/DDBJ whole genome shotgun (WGS) entry which is preliminary data.</text>
</comment>
<dbReference type="Proteomes" id="UP000615446">
    <property type="component" value="Unassembled WGS sequence"/>
</dbReference>
<gene>
    <name evidence="1" type="ORF">RCL2_002722200</name>
</gene>
<reference evidence="1" key="1">
    <citation type="submission" date="2019-10" db="EMBL/GenBank/DDBJ databases">
        <title>Conservation and host-specific expression of non-tandemly repeated heterogenous ribosome RNA gene in arbuscular mycorrhizal fungi.</title>
        <authorList>
            <person name="Maeda T."/>
            <person name="Kobayashi Y."/>
            <person name="Nakagawa T."/>
            <person name="Ezawa T."/>
            <person name="Yamaguchi K."/>
            <person name="Bino T."/>
            <person name="Nishimoto Y."/>
            <person name="Shigenobu S."/>
            <person name="Kawaguchi M."/>
        </authorList>
    </citation>
    <scope>NUCLEOTIDE SEQUENCE</scope>
    <source>
        <strain evidence="1">HR1</strain>
    </source>
</reference>
<name>A0A8H3M501_9GLOM</name>
<dbReference type="AlphaFoldDB" id="A0A8H3M501"/>
<dbReference type="EMBL" id="BLAL01000291">
    <property type="protein sequence ID" value="GET00779.1"/>
    <property type="molecule type" value="Genomic_DNA"/>
</dbReference>
<protein>
    <recommendedName>
        <fullName evidence="3">DUF659 domain-containing protein</fullName>
    </recommendedName>
</protein>
<evidence type="ECO:0008006" key="3">
    <source>
        <dbReference type="Google" id="ProtNLM"/>
    </source>
</evidence>
<sequence>MPVLEEHLTNYCSNAPTLILRTYMAKVRERVNISNKKRKADTLSNFVKELNATYNLPSQDYLSLEEELTDLLIAALDGWILDLHTATYLTKKIEDILEQIGPERIFAIVSDNAANINILASFFHNSHLAGAKFNQLIKESGIKGGGLKSYCKTRWTPP</sequence>
<dbReference type="OrthoDB" id="2423144at2759"/>
<organism evidence="1 2">
    <name type="scientific">Rhizophagus clarus</name>
    <dbReference type="NCBI Taxonomy" id="94130"/>
    <lineage>
        <taxon>Eukaryota</taxon>
        <taxon>Fungi</taxon>
        <taxon>Fungi incertae sedis</taxon>
        <taxon>Mucoromycota</taxon>
        <taxon>Glomeromycotina</taxon>
        <taxon>Glomeromycetes</taxon>
        <taxon>Glomerales</taxon>
        <taxon>Glomeraceae</taxon>
        <taxon>Rhizophagus</taxon>
    </lineage>
</organism>
<evidence type="ECO:0000313" key="2">
    <source>
        <dbReference type="Proteomes" id="UP000615446"/>
    </source>
</evidence>